<keyword evidence="3" id="KW-0378">Hydrolase</keyword>
<dbReference type="CDD" id="cd00085">
    <property type="entry name" value="HNHc"/>
    <property type="match status" value="1"/>
</dbReference>
<name>A0ABT6GR55_MYCGU</name>
<keyword evidence="4" id="KW-1185">Reference proteome</keyword>
<feature type="domain" description="DUF222" evidence="2">
    <location>
        <begin position="35"/>
        <end position="362"/>
    </location>
</feature>
<evidence type="ECO:0000256" key="1">
    <source>
        <dbReference type="SAM" id="MobiDB-lite"/>
    </source>
</evidence>
<proteinExistence type="predicted"/>
<dbReference type="Proteomes" id="UP001154266">
    <property type="component" value="Unassembled WGS sequence"/>
</dbReference>
<keyword evidence="3" id="KW-0255">Endonuclease</keyword>
<reference evidence="3" key="1">
    <citation type="journal article" date="2023" name="Environ. Microbiol.">
        <title>The 2-methylpropene degradation pathway in Mycobacteriaceae family strains.</title>
        <authorList>
            <person name="Helbich S."/>
            <person name="Barrantes I."/>
            <person name="Dos Anjos Borges L.G."/>
            <person name="Pieper D.H."/>
            <person name="Vainshtein Y."/>
            <person name="Sohn K."/>
            <person name="Engesser K.H."/>
        </authorList>
    </citation>
    <scope>NUCLEOTIDE SEQUENCE</scope>
    <source>
        <strain evidence="3">IBE100</strain>
    </source>
</reference>
<dbReference type="InterPro" id="IPR003870">
    <property type="entry name" value="DUF222"/>
</dbReference>
<accession>A0ABT6GR55</accession>
<gene>
    <name evidence="3" type="ORF">MNO81_12205</name>
</gene>
<dbReference type="RefSeq" id="WP_278221230.1">
    <property type="nucleotide sequence ID" value="NZ_JAKZMO010000008.1"/>
</dbReference>
<evidence type="ECO:0000313" key="3">
    <source>
        <dbReference type="EMBL" id="MDG5483555.1"/>
    </source>
</evidence>
<evidence type="ECO:0000313" key="4">
    <source>
        <dbReference type="Proteomes" id="UP001154266"/>
    </source>
</evidence>
<comment type="caution">
    <text evidence="3">The sequence shown here is derived from an EMBL/GenBank/DDBJ whole genome shotgun (WGS) entry which is preliminary data.</text>
</comment>
<evidence type="ECO:0000259" key="2">
    <source>
        <dbReference type="Pfam" id="PF02720"/>
    </source>
</evidence>
<dbReference type="EMBL" id="JAKZMO010000008">
    <property type="protein sequence ID" value="MDG5483555.1"/>
    <property type="molecule type" value="Genomic_DNA"/>
</dbReference>
<organism evidence="3 4">
    <name type="scientific">Mycolicibacterium gadium</name>
    <name type="common">Mycobacterium gadium</name>
    <dbReference type="NCBI Taxonomy" id="1794"/>
    <lineage>
        <taxon>Bacteria</taxon>
        <taxon>Bacillati</taxon>
        <taxon>Actinomycetota</taxon>
        <taxon>Actinomycetes</taxon>
        <taxon>Mycobacteriales</taxon>
        <taxon>Mycobacteriaceae</taxon>
        <taxon>Mycolicibacterium</taxon>
    </lineage>
</organism>
<protein>
    <submittedName>
        <fullName evidence="3">HNH endonuclease</fullName>
    </submittedName>
</protein>
<dbReference type="InterPro" id="IPR003615">
    <property type="entry name" value="HNH_nuc"/>
</dbReference>
<sequence length="462" mass="50191">MLATRVQVAMAALRSAHDELAALSIDSLTGHELVAALDELETLWCQLPAQRHRMLARMQAETTPKEMGAKSWRQVLAIRWRISTSEAGRRLDEAAQLGPRRTLTGEPLEPVLPATAAAQAAGLINGEHVDKIREARGRIPGWVDTATRADIEADWVRTALGVGPKELKDHADRAVFLLDQDGPEPDDTERARRRGVCKGPQGCDKMTPITGHLTPEAWAIYEAIFAKWAAPGMCNPDDENPCISGTPSQEQIDTDQRTLAQRQHDALIAIGRHALESGVLGQHNGLPTSIIIRTTLQDLESRAGIGVTGGGTVVPIRDVIRLAAHANHYLAVFDKATGSALDLFRAKRTASPAQRIMLIARDGGCTKPGCTVPAYGSQVHHAACDWADDGQTNIDDLALACGPDNRMVGPEGWTTRINAVNDVEWIPPEPLDTGQARVNHYHRPERLLRPPDEPDGNPERGP</sequence>
<dbReference type="GO" id="GO:0004519">
    <property type="term" value="F:endonuclease activity"/>
    <property type="evidence" value="ECO:0007669"/>
    <property type="project" value="UniProtKB-KW"/>
</dbReference>
<keyword evidence="3" id="KW-0540">Nuclease</keyword>
<feature type="region of interest" description="Disordered" evidence="1">
    <location>
        <begin position="179"/>
        <end position="199"/>
    </location>
</feature>
<dbReference type="Pfam" id="PF02720">
    <property type="entry name" value="DUF222"/>
    <property type="match status" value="1"/>
</dbReference>